<evidence type="ECO:0000256" key="1">
    <source>
        <dbReference type="SAM" id="MobiDB-lite"/>
    </source>
</evidence>
<dbReference type="InterPro" id="IPR036179">
    <property type="entry name" value="Ig-like_dom_sf"/>
</dbReference>
<feature type="compositionally biased region" description="Pro residues" evidence="1">
    <location>
        <begin position="412"/>
        <end position="423"/>
    </location>
</feature>
<sequence length="467" mass="50565">MEGARSTVHKTTIAPVCKSEEVNVVGASLDEALRVRCHATADPTDVKFVWQFNNSGESFEVPPSRFGTVNGTSELNYTLTSDRDYGTLACWGTNAIGRQMDPCIFQVVPAGVSETLYNNIISVDIHVNEIIFKLSCVSVSVKPSPLRNCTLRMATNQSVDTLEVECLAGYDGGLPQRFVLEAYESRTMRLRLNVTTSEAPLFRIDLADLLPAHTPTLHLVIYSANPKGRSDVTMLEDITLRDAEKRTESVSGDGGAGMSVIPLAALLTGAVLTLGIAVLFVAVLAVRRRRGHHHRHVPQGTHFAHELDPESVKQKVPPGPPTRQNSMLEINHGDQRYVVSYTLKSATECGDHQPDILNPSRVPDGLLNEAPPQRPEVLFAASRDGLLEANRRQSAVLATYMSPGTLTSPEYPSTPPESPPPLPTARSRLSPPGALGTPSSAYTTVNGSLRKEHNIISNSIPGPESCV</sequence>
<feature type="transmembrane region" description="Helical" evidence="2">
    <location>
        <begin position="263"/>
        <end position="286"/>
    </location>
</feature>
<reference evidence="4" key="1">
    <citation type="submission" date="2020-11" db="EMBL/GenBank/DDBJ databases">
        <authorList>
            <person name="Tran Van P."/>
        </authorList>
    </citation>
    <scope>NUCLEOTIDE SEQUENCE</scope>
</reference>
<organism evidence="4">
    <name type="scientific">Timema poppense</name>
    <name type="common">Walking stick</name>
    <dbReference type="NCBI Taxonomy" id="170557"/>
    <lineage>
        <taxon>Eukaryota</taxon>
        <taxon>Metazoa</taxon>
        <taxon>Ecdysozoa</taxon>
        <taxon>Arthropoda</taxon>
        <taxon>Hexapoda</taxon>
        <taxon>Insecta</taxon>
        <taxon>Pterygota</taxon>
        <taxon>Neoptera</taxon>
        <taxon>Polyneoptera</taxon>
        <taxon>Phasmatodea</taxon>
        <taxon>Timematodea</taxon>
        <taxon>Timematoidea</taxon>
        <taxon>Timematidae</taxon>
        <taxon>Timema</taxon>
    </lineage>
</organism>
<dbReference type="SUPFAM" id="SSF48726">
    <property type="entry name" value="Immunoglobulin"/>
    <property type="match status" value="1"/>
</dbReference>
<dbReference type="InterPro" id="IPR007110">
    <property type="entry name" value="Ig-like_dom"/>
</dbReference>
<keyword evidence="2" id="KW-0472">Membrane</keyword>
<gene>
    <name evidence="4" type="ORF">TPSB3V08_LOCUS225</name>
</gene>
<accession>A0A7R9CGU0</accession>
<proteinExistence type="predicted"/>
<dbReference type="PANTHER" id="PTHR23278">
    <property type="entry name" value="SIDESTEP PROTEIN"/>
    <property type="match status" value="1"/>
</dbReference>
<keyword evidence="2" id="KW-1133">Transmembrane helix</keyword>
<evidence type="ECO:0000256" key="2">
    <source>
        <dbReference type="SAM" id="Phobius"/>
    </source>
</evidence>
<feature type="region of interest" description="Disordered" evidence="1">
    <location>
        <begin position="403"/>
        <end position="440"/>
    </location>
</feature>
<dbReference type="PANTHER" id="PTHR23278:SF26">
    <property type="entry name" value="SIDESTEP III, ISOFORM O"/>
    <property type="match status" value="1"/>
</dbReference>
<dbReference type="EMBL" id="OD000059">
    <property type="protein sequence ID" value="CAD7395525.1"/>
    <property type="molecule type" value="Genomic_DNA"/>
</dbReference>
<evidence type="ECO:0000259" key="3">
    <source>
        <dbReference type="PROSITE" id="PS50835"/>
    </source>
</evidence>
<dbReference type="PROSITE" id="PS50835">
    <property type="entry name" value="IG_LIKE"/>
    <property type="match status" value="1"/>
</dbReference>
<evidence type="ECO:0000313" key="4">
    <source>
        <dbReference type="EMBL" id="CAD7395525.1"/>
    </source>
</evidence>
<keyword evidence="2" id="KW-0812">Transmembrane</keyword>
<feature type="domain" description="Ig-like" evidence="3">
    <location>
        <begin position="15"/>
        <end position="90"/>
    </location>
</feature>
<protein>
    <recommendedName>
        <fullName evidence="3">Ig-like domain-containing protein</fullName>
    </recommendedName>
</protein>
<name>A0A7R9CGU0_TIMPO</name>
<dbReference type="AlphaFoldDB" id="A0A7R9CGU0"/>